<dbReference type="EMBL" id="NPDN01000003">
    <property type="protein sequence ID" value="PJZ26277.1"/>
    <property type="molecule type" value="Genomic_DNA"/>
</dbReference>
<dbReference type="PIRSF" id="PIRSF006278">
    <property type="entry name" value="ACCD_DCysDesulf"/>
    <property type="match status" value="1"/>
</dbReference>
<dbReference type="RefSeq" id="WP_100706065.1">
    <property type="nucleotide sequence ID" value="NZ_NPDL01000003.1"/>
</dbReference>
<keyword evidence="5" id="KW-1185">Reference proteome</keyword>
<organism evidence="4 5">
    <name type="scientific">Leptospira hartskeerlii</name>
    <dbReference type="NCBI Taxonomy" id="2023177"/>
    <lineage>
        <taxon>Bacteria</taxon>
        <taxon>Pseudomonadati</taxon>
        <taxon>Spirochaetota</taxon>
        <taxon>Spirochaetia</taxon>
        <taxon>Leptospirales</taxon>
        <taxon>Leptospiraceae</taxon>
        <taxon>Leptospira</taxon>
    </lineage>
</organism>
<dbReference type="PANTHER" id="PTHR43780:SF2">
    <property type="entry name" value="1-AMINOCYCLOPROPANE-1-CARBOXYLATE DEAMINASE-RELATED"/>
    <property type="match status" value="1"/>
</dbReference>
<evidence type="ECO:0000256" key="3">
    <source>
        <dbReference type="ARBA" id="ARBA00022898"/>
    </source>
</evidence>
<dbReference type="PANTHER" id="PTHR43780">
    <property type="entry name" value="1-AMINOCYCLOPROPANE-1-CARBOXYLATE DEAMINASE-RELATED"/>
    <property type="match status" value="1"/>
</dbReference>
<reference evidence="4 5" key="1">
    <citation type="submission" date="2017-07" db="EMBL/GenBank/DDBJ databases">
        <title>Leptospira spp. isolated from tropical soils.</title>
        <authorList>
            <person name="Thibeaux R."/>
            <person name="Iraola G."/>
            <person name="Ferres I."/>
            <person name="Bierque E."/>
            <person name="Girault D."/>
            <person name="Soupe-Gilbert M.-E."/>
            <person name="Picardeau M."/>
            <person name="Goarant C."/>
        </authorList>
    </citation>
    <scope>NUCLEOTIDE SEQUENCE [LARGE SCALE GENOMIC DNA]</scope>
    <source>
        <strain evidence="4 5">MCA1-C-A1</strain>
    </source>
</reference>
<dbReference type="SUPFAM" id="SSF53686">
    <property type="entry name" value="Tryptophan synthase beta subunit-like PLP-dependent enzymes"/>
    <property type="match status" value="1"/>
</dbReference>
<protein>
    <submittedName>
        <fullName evidence="4">1-aminocyclopropane-1-carboxylate deaminase</fullName>
    </submittedName>
</protein>
<name>A0A2M9XF20_9LEPT</name>
<sequence>MKDSVLRTRRTGVDSVLKIHSSELFIKREDQIFFSQGTKIRKLQGIYKSLEPKLRSGEIEKVILQGNLHSNAILAGSLFFRFVEVPTKILGYSRDPRLITPASIIAKRFSELELYPTRQEWEKAVEDTTKSLSSNQFLIPEYLFTPSALEGLSSLWEEIDPTHYDRIVLDIGSGLTWISGLEWGKLPITGVCLGIQKSKFVSWMDLNLSSFRLPILDLPYENLIDPKEKIKADFSYGKKGNFWLEKSKEYQNRFGLYLEPIYAAKSISILESMMKERELEGRILYIYQGGILQGGITSILP</sequence>
<evidence type="ECO:0000313" key="4">
    <source>
        <dbReference type="EMBL" id="PJZ26277.1"/>
    </source>
</evidence>
<evidence type="ECO:0000256" key="1">
    <source>
        <dbReference type="ARBA" id="ARBA00001933"/>
    </source>
</evidence>
<dbReference type="Gene3D" id="3.40.50.1100">
    <property type="match status" value="2"/>
</dbReference>
<dbReference type="AlphaFoldDB" id="A0A2M9XF20"/>
<comment type="cofactor">
    <cofactor evidence="1">
        <name>pyridoxal 5'-phosphate</name>
        <dbReference type="ChEBI" id="CHEBI:597326"/>
    </cofactor>
</comment>
<evidence type="ECO:0000313" key="5">
    <source>
        <dbReference type="Proteomes" id="UP000232196"/>
    </source>
</evidence>
<dbReference type="GO" id="GO:0019148">
    <property type="term" value="F:D-cysteine desulfhydrase activity"/>
    <property type="evidence" value="ECO:0007669"/>
    <property type="project" value="TreeGrafter"/>
</dbReference>
<accession>A0A2M9XF20</accession>
<evidence type="ECO:0000256" key="2">
    <source>
        <dbReference type="ARBA" id="ARBA00008639"/>
    </source>
</evidence>
<proteinExistence type="inferred from homology"/>
<gene>
    <name evidence="4" type="ORF">CH357_07205</name>
</gene>
<comment type="caution">
    <text evidence="4">The sequence shown here is derived from an EMBL/GenBank/DDBJ whole genome shotgun (WGS) entry which is preliminary data.</text>
</comment>
<dbReference type="InterPro" id="IPR027278">
    <property type="entry name" value="ACCD_DCysDesulf"/>
</dbReference>
<dbReference type="InterPro" id="IPR036052">
    <property type="entry name" value="TrpB-like_PALP_sf"/>
</dbReference>
<keyword evidence="3" id="KW-0663">Pyridoxal phosphate</keyword>
<comment type="similarity">
    <text evidence="2">Belongs to the ACC deaminase/D-cysteine desulfhydrase family.</text>
</comment>
<dbReference type="Proteomes" id="UP000232196">
    <property type="component" value="Unassembled WGS sequence"/>
</dbReference>
<dbReference type="OrthoDB" id="346024at2"/>